<dbReference type="InterPro" id="IPR004622">
    <property type="entry name" value="DNA_pol_HolB"/>
</dbReference>
<organism evidence="9 10">
    <name type="scientific">Vibrio vulnificus</name>
    <dbReference type="NCBI Taxonomy" id="672"/>
    <lineage>
        <taxon>Bacteria</taxon>
        <taxon>Pseudomonadati</taxon>
        <taxon>Pseudomonadota</taxon>
        <taxon>Gammaproteobacteria</taxon>
        <taxon>Vibrionales</taxon>
        <taxon>Vibrionaceae</taxon>
        <taxon>Vibrio</taxon>
    </lineage>
</organism>
<keyword evidence="5" id="KW-0235">DNA replication</keyword>
<dbReference type="PANTHER" id="PTHR11669:SF8">
    <property type="entry name" value="DNA POLYMERASE III SUBUNIT DELTA"/>
    <property type="match status" value="1"/>
</dbReference>
<protein>
    <recommendedName>
        <fullName evidence="2">DNA polymerase III subunit delta'</fullName>
        <ecNumber evidence="1">2.7.7.7</ecNumber>
    </recommendedName>
</protein>
<dbReference type="SUPFAM" id="SSF48019">
    <property type="entry name" value="post-AAA+ oligomerization domain-like"/>
    <property type="match status" value="1"/>
</dbReference>
<comment type="caution">
    <text evidence="9">The sequence shown here is derived from an EMBL/GenBank/DDBJ whole genome shotgun (WGS) entry which is preliminary data.</text>
</comment>
<dbReference type="PANTHER" id="PTHR11669">
    <property type="entry name" value="REPLICATION FACTOR C / DNA POLYMERASE III GAMMA-TAU SUBUNIT"/>
    <property type="match status" value="1"/>
</dbReference>
<dbReference type="EC" id="2.7.7.7" evidence="1"/>
<evidence type="ECO:0000256" key="5">
    <source>
        <dbReference type="ARBA" id="ARBA00022705"/>
    </source>
</evidence>
<evidence type="ECO:0000256" key="3">
    <source>
        <dbReference type="ARBA" id="ARBA00022679"/>
    </source>
</evidence>
<dbReference type="Gene3D" id="1.20.272.10">
    <property type="match status" value="1"/>
</dbReference>
<dbReference type="InterPro" id="IPR027417">
    <property type="entry name" value="P-loop_NTPase"/>
</dbReference>
<dbReference type="NCBIfam" id="NF004759">
    <property type="entry name" value="PRK06090.1"/>
    <property type="match status" value="1"/>
</dbReference>
<dbReference type="AlphaFoldDB" id="A0A2S3R0I0"/>
<dbReference type="EMBL" id="PDGH01000112">
    <property type="protein sequence ID" value="POB45993.1"/>
    <property type="molecule type" value="Genomic_DNA"/>
</dbReference>
<gene>
    <name evidence="9" type="primary">holB</name>
    <name evidence="9" type="ORF">CRN52_15855</name>
</gene>
<dbReference type="InterPro" id="IPR008921">
    <property type="entry name" value="DNA_pol3_clamp-load_cplx_C"/>
</dbReference>
<dbReference type="GO" id="GO:0008408">
    <property type="term" value="F:3'-5' exonuclease activity"/>
    <property type="evidence" value="ECO:0007669"/>
    <property type="project" value="InterPro"/>
</dbReference>
<keyword evidence="3" id="KW-0808">Transferase</keyword>
<keyword evidence="4" id="KW-0548">Nucleotidyltransferase</keyword>
<comment type="catalytic activity">
    <reaction evidence="7">
        <text>DNA(n) + a 2'-deoxyribonucleoside 5'-triphosphate = DNA(n+1) + diphosphate</text>
        <dbReference type="Rhea" id="RHEA:22508"/>
        <dbReference type="Rhea" id="RHEA-COMP:17339"/>
        <dbReference type="Rhea" id="RHEA-COMP:17340"/>
        <dbReference type="ChEBI" id="CHEBI:33019"/>
        <dbReference type="ChEBI" id="CHEBI:61560"/>
        <dbReference type="ChEBI" id="CHEBI:173112"/>
        <dbReference type="EC" id="2.7.7.7"/>
    </reaction>
</comment>
<evidence type="ECO:0000256" key="2">
    <source>
        <dbReference type="ARBA" id="ARBA00014363"/>
    </source>
</evidence>
<dbReference type="GO" id="GO:0009360">
    <property type="term" value="C:DNA polymerase III complex"/>
    <property type="evidence" value="ECO:0007669"/>
    <property type="project" value="InterPro"/>
</dbReference>
<dbReference type="SUPFAM" id="SSF52540">
    <property type="entry name" value="P-loop containing nucleoside triphosphate hydrolases"/>
    <property type="match status" value="1"/>
</dbReference>
<evidence type="ECO:0000313" key="10">
    <source>
        <dbReference type="Proteomes" id="UP000237466"/>
    </source>
</evidence>
<dbReference type="Gene3D" id="3.40.50.300">
    <property type="entry name" value="P-loop containing nucleotide triphosphate hydrolases"/>
    <property type="match status" value="1"/>
</dbReference>
<reference evidence="9 10" key="1">
    <citation type="journal article" date="2018" name="Front. Microbiol.">
        <title>Phylogeny of Vibrio vulnificus from the Analysis of the Core-Genome: Implications for Intra-Species Taxonomy.</title>
        <authorList>
            <person name="Roig F.J."/>
            <person name="Gonzalez-Candelas F."/>
            <person name="Sanjuan E."/>
            <person name="Fouz B."/>
            <person name="Feil E.J."/>
            <person name="Llorens C."/>
            <person name="Baker-Austin C."/>
            <person name="Oliver J.D."/>
            <person name="Danin-Poleg Y."/>
            <person name="Gibas C.J."/>
            <person name="Kashi Y."/>
            <person name="Gulig P.A."/>
            <person name="Morrison S.S."/>
            <person name="Amaro C."/>
        </authorList>
    </citation>
    <scope>NUCLEOTIDE SEQUENCE [LARGE SCALE GENOMIC DNA]</scope>
    <source>
        <strain evidence="9 10">CECT4608</strain>
    </source>
</reference>
<feature type="domain" description="DNA polymerase III delta subunit C-terminal" evidence="8">
    <location>
        <begin position="210"/>
        <end position="312"/>
    </location>
</feature>
<evidence type="ECO:0000256" key="1">
    <source>
        <dbReference type="ARBA" id="ARBA00012417"/>
    </source>
</evidence>
<dbReference type="RefSeq" id="WP_103200738.1">
    <property type="nucleotide sequence ID" value="NZ_JASMUA010000004.1"/>
</dbReference>
<evidence type="ECO:0000313" key="9">
    <source>
        <dbReference type="EMBL" id="POB45993.1"/>
    </source>
</evidence>
<dbReference type="GO" id="GO:0003887">
    <property type="term" value="F:DNA-directed DNA polymerase activity"/>
    <property type="evidence" value="ECO:0007669"/>
    <property type="project" value="UniProtKB-KW"/>
</dbReference>
<name>A0A2S3R0I0_VIBVL</name>
<evidence type="ECO:0000256" key="6">
    <source>
        <dbReference type="ARBA" id="ARBA00022932"/>
    </source>
</evidence>
<dbReference type="Proteomes" id="UP000237466">
    <property type="component" value="Unassembled WGS sequence"/>
</dbReference>
<dbReference type="GO" id="GO:0003677">
    <property type="term" value="F:DNA binding"/>
    <property type="evidence" value="ECO:0007669"/>
    <property type="project" value="InterPro"/>
</dbReference>
<dbReference type="GO" id="GO:0006261">
    <property type="term" value="P:DNA-templated DNA replication"/>
    <property type="evidence" value="ECO:0007669"/>
    <property type="project" value="TreeGrafter"/>
</dbReference>
<dbReference type="InterPro" id="IPR050238">
    <property type="entry name" value="DNA_Rep/Repair_Clamp_Loader"/>
</dbReference>
<evidence type="ECO:0000256" key="7">
    <source>
        <dbReference type="ARBA" id="ARBA00049244"/>
    </source>
</evidence>
<dbReference type="Pfam" id="PF09115">
    <property type="entry name" value="DNApol3-delta_C"/>
    <property type="match status" value="1"/>
</dbReference>
<proteinExistence type="predicted"/>
<sequence length="318" mass="35954">MTHYPWLASTWQGLQSAMSAQRLPGAILLQSDVELGVDELIEKFSAALLCKTYPDEGCGFCHSCELLKSQNHPDLHFIRAEKEGKAITVEQIRQCNRQAQESSQMGGYRLFVIEPAEAMNESASNALLKTLEEPSGSCLFLLICHDKKRLLPTIISRCQQWSITPPAVSESMQWLQQQGVSVNESFLKLAHYSPVTAMRMAKESEFLHYEKLERQFVDFLIQADSDYVSLCQTVQAATLRNLSWLWLLLSDAQKVHFGLQNEETLQGSHALGQLPLSGLQTSMVKLNQLNQQLHQFSGLNEELMIINWLIETREALCL</sequence>
<evidence type="ECO:0000256" key="4">
    <source>
        <dbReference type="ARBA" id="ARBA00022695"/>
    </source>
</evidence>
<accession>A0A2S3R0I0</accession>
<evidence type="ECO:0000259" key="8">
    <source>
        <dbReference type="Pfam" id="PF09115"/>
    </source>
</evidence>
<dbReference type="NCBIfam" id="TIGR00678">
    <property type="entry name" value="holB"/>
    <property type="match status" value="1"/>
</dbReference>
<keyword evidence="6" id="KW-0239">DNA-directed DNA polymerase</keyword>
<dbReference type="Pfam" id="PF13177">
    <property type="entry name" value="DNA_pol3_delta2"/>
    <property type="match status" value="1"/>
</dbReference>
<dbReference type="InterPro" id="IPR015199">
    <property type="entry name" value="DNA_pol_III_delta_C"/>
</dbReference>